<name>A0A1X1A7C9_PSEPU</name>
<accession>A0A1X1A7C9</accession>
<protein>
    <submittedName>
        <fullName evidence="1">Uncharacterized protein</fullName>
    </submittedName>
</protein>
<evidence type="ECO:0000313" key="2">
    <source>
        <dbReference type="Proteomes" id="UP000193675"/>
    </source>
</evidence>
<dbReference type="AlphaFoldDB" id="A0A1X1A7C9"/>
<dbReference type="RefSeq" id="WP_084854037.1">
    <property type="nucleotide sequence ID" value="NZ_JAOTEI010000104.1"/>
</dbReference>
<comment type="caution">
    <text evidence="1">The sequence shown here is derived from an EMBL/GenBank/DDBJ whole genome shotgun (WGS) entry which is preliminary data.</text>
</comment>
<evidence type="ECO:0000313" key="1">
    <source>
        <dbReference type="EMBL" id="ORL67828.1"/>
    </source>
</evidence>
<organism evidence="1 2">
    <name type="scientific">Pseudomonas putida</name>
    <name type="common">Arthrobacter siderocapsulatus</name>
    <dbReference type="NCBI Taxonomy" id="303"/>
    <lineage>
        <taxon>Bacteria</taxon>
        <taxon>Pseudomonadati</taxon>
        <taxon>Pseudomonadota</taxon>
        <taxon>Gammaproteobacteria</taxon>
        <taxon>Pseudomonadales</taxon>
        <taxon>Pseudomonadaceae</taxon>
        <taxon>Pseudomonas</taxon>
    </lineage>
</organism>
<sequence>MQPSSASNPQLIYLAFGRSTYHQEACFSIVSALAQLHKAPGQALDIQVYTDDPAPYAKLPVTLHLLDEATRTAWNQPHGYHFRSKHVLLRQVLQQYPVAALIDTDTFFRESPLQLFQRIAPGSLLCNAIGGRYDANRQCQLYSKLQGILQDRGLADGRMGLLNSGVIGLHAIDASVLDQSIALMDEFHPQVPNAYTLEEFCLAVAAYRTLAVAACTDVIHHYWSRKALFRAKVQAWLGKHGQDPLSEAALADVALVNDQLPRPPTLHRLRCKALSLTLPSHQRQFARELLYGCYPYDNEFDRACAPAWWDKALENFQGMHGRKDPEQLARLLRQPGLRLSLGSRHKEVQAHLLGPSGA</sequence>
<reference evidence="1 2" key="1">
    <citation type="submission" date="2017-04" db="EMBL/GenBank/DDBJ databases">
        <title>Presence of VIM-2 positive Pseudomonas species in chickens and their surrounding environment.</title>
        <authorList>
            <person name="Zhang R."/>
        </authorList>
    </citation>
    <scope>NUCLEOTIDE SEQUENCE [LARGE SCALE GENOMIC DNA]</scope>
    <source>
        <strain evidence="1 2">DZ-C18</strain>
    </source>
</reference>
<gene>
    <name evidence="1" type="ORF">B7H17_01855</name>
</gene>
<dbReference type="Proteomes" id="UP000193675">
    <property type="component" value="Unassembled WGS sequence"/>
</dbReference>
<proteinExistence type="predicted"/>
<dbReference type="OrthoDB" id="9178965at2"/>
<dbReference type="EMBL" id="NBWC01000002">
    <property type="protein sequence ID" value="ORL67828.1"/>
    <property type="molecule type" value="Genomic_DNA"/>
</dbReference>